<dbReference type="Proteomes" id="UP000192455">
    <property type="component" value="Unassembled WGS sequence"/>
</dbReference>
<dbReference type="Pfam" id="PF17267">
    <property type="entry name" value="DUF5333"/>
    <property type="match status" value="1"/>
</dbReference>
<name>A0A1R3WEX8_9RHOB</name>
<dbReference type="STRING" id="515897.SAMN05421849_0523"/>
<proteinExistence type="predicted"/>
<keyword evidence="2" id="KW-1185">Reference proteome</keyword>
<protein>
    <submittedName>
        <fullName evidence="1">Uncharacterized protein</fullName>
    </submittedName>
</protein>
<dbReference type="EMBL" id="FTPS01000001">
    <property type="protein sequence ID" value="SIT76478.1"/>
    <property type="molecule type" value="Genomic_DNA"/>
</dbReference>
<evidence type="ECO:0000313" key="2">
    <source>
        <dbReference type="Proteomes" id="UP000192455"/>
    </source>
</evidence>
<organism evidence="1 2">
    <name type="scientific">Pontibaca methylaminivorans</name>
    <dbReference type="NCBI Taxonomy" id="515897"/>
    <lineage>
        <taxon>Bacteria</taxon>
        <taxon>Pseudomonadati</taxon>
        <taxon>Pseudomonadota</taxon>
        <taxon>Alphaproteobacteria</taxon>
        <taxon>Rhodobacterales</taxon>
        <taxon>Roseobacteraceae</taxon>
        <taxon>Pontibaca</taxon>
    </lineage>
</organism>
<sequence length="149" mass="16461">MMRNRYRNGHGRGGMVNRVVLAGLMALMLPFGAATAKPPLREVPEIVDTLFIVAVANEVAKICPTITPRRLKGLSILLNLRAHANKLGYSDDEIRAQIESKEEKAWMRAKGEAYLKSRGVVIGEPETYCVFGREEIRNSSAIGALLKAR</sequence>
<dbReference type="InterPro" id="IPR020349">
    <property type="entry name" value="Uncharacterised_14.7kDa"/>
</dbReference>
<gene>
    <name evidence="1" type="ORF">SAMN05421849_0523</name>
</gene>
<evidence type="ECO:0000313" key="1">
    <source>
        <dbReference type="EMBL" id="SIT76478.1"/>
    </source>
</evidence>
<accession>A0A1R3WEX8</accession>
<dbReference type="AlphaFoldDB" id="A0A1R3WEX8"/>
<reference evidence="1 2" key="1">
    <citation type="submission" date="2017-01" db="EMBL/GenBank/DDBJ databases">
        <authorList>
            <person name="Mah S.A."/>
            <person name="Swanson W.J."/>
            <person name="Moy G.W."/>
            <person name="Vacquier V.D."/>
        </authorList>
    </citation>
    <scope>NUCLEOTIDE SEQUENCE [LARGE SCALE GENOMIC DNA]</scope>
    <source>
        <strain evidence="1 2">DSM 21219</strain>
    </source>
</reference>